<dbReference type="SUPFAM" id="SSF88723">
    <property type="entry name" value="PIN domain-like"/>
    <property type="match status" value="1"/>
</dbReference>
<evidence type="ECO:0000256" key="3">
    <source>
        <dbReference type="ARBA" id="ARBA00022723"/>
    </source>
</evidence>
<feature type="binding site" evidence="6">
    <location>
        <position position="5"/>
    </location>
    <ligand>
        <name>Mg(2+)</name>
        <dbReference type="ChEBI" id="CHEBI:18420"/>
    </ligand>
</feature>
<keyword evidence="4 6" id="KW-0378">Hydrolase</keyword>
<dbReference type="EC" id="3.1.-.-" evidence="6"/>
<keyword evidence="5 6" id="KW-0460">Magnesium</keyword>
<evidence type="ECO:0000256" key="6">
    <source>
        <dbReference type="HAMAP-Rule" id="MF_00265"/>
    </source>
</evidence>
<dbReference type="InterPro" id="IPR002716">
    <property type="entry name" value="PIN_dom"/>
</dbReference>
<dbReference type="EMBL" id="BAABFR010000008">
    <property type="protein sequence ID" value="GAA4386007.1"/>
    <property type="molecule type" value="Genomic_DNA"/>
</dbReference>
<comment type="caution">
    <text evidence="8">The sequence shown here is derived from an EMBL/GenBank/DDBJ whole genome shotgun (WGS) entry which is preliminary data.</text>
</comment>
<keyword evidence="9" id="KW-1185">Reference proteome</keyword>
<evidence type="ECO:0000313" key="8">
    <source>
        <dbReference type="EMBL" id="GAA4386007.1"/>
    </source>
</evidence>
<evidence type="ECO:0000256" key="5">
    <source>
        <dbReference type="ARBA" id="ARBA00022842"/>
    </source>
</evidence>
<dbReference type="Proteomes" id="UP001500635">
    <property type="component" value="Unassembled WGS sequence"/>
</dbReference>
<name>A0ABP8J6L8_9ACTN</name>
<reference evidence="9" key="1">
    <citation type="journal article" date="2019" name="Int. J. Syst. Evol. Microbiol.">
        <title>The Global Catalogue of Microorganisms (GCM) 10K type strain sequencing project: providing services to taxonomists for standard genome sequencing and annotation.</title>
        <authorList>
            <consortium name="The Broad Institute Genomics Platform"/>
            <consortium name="The Broad Institute Genome Sequencing Center for Infectious Disease"/>
            <person name="Wu L."/>
            <person name="Ma J."/>
        </authorList>
    </citation>
    <scope>NUCLEOTIDE SEQUENCE [LARGE SCALE GENOMIC DNA]</scope>
    <source>
        <strain evidence="9">JCM 17688</strain>
    </source>
</reference>
<protein>
    <recommendedName>
        <fullName evidence="6">Ribonuclease VapC</fullName>
        <shortName evidence="6">RNase VapC</shortName>
        <ecNumber evidence="6">3.1.-.-</ecNumber>
    </recommendedName>
    <alternativeName>
        <fullName evidence="6">Toxin VapC</fullName>
    </alternativeName>
</protein>
<gene>
    <name evidence="6" type="primary">vapC</name>
    <name evidence="8" type="ORF">GCM10023147_08610</name>
</gene>
<dbReference type="HAMAP" id="MF_00265">
    <property type="entry name" value="VapC_Nob1"/>
    <property type="match status" value="1"/>
</dbReference>
<evidence type="ECO:0000256" key="1">
    <source>
        <dbReference type="ARBA" id="ARBA00022649"/>
    </source>
</evidence>
<keyword evidence="3 6" id="KW-0479">Metal-binding</keyword>
<dbReference type="CDD" id="cd09874">
    <property type="entry name" value="PIN_MT3492-like"/>
    <property type="match status" value="1"/>
</dbReference>
<comment type="function">
    <text evidence="6">Toxic component of a toxin-antitoxin (TA) system. An RNase.</text>
</comment>
<keyword evidence="1 6" id="KW-1277">Toxin-antitoxin system</keyword>
<comment type="cofactor">
    <cofactor evidence="6">
        <name>Mg(2+)</name>
        <dbReference type="ChEBI" id="CHEBI:18420"/>
    </cofactor>
</comment>
<feature type="domain" description="PIN" evidence="7">
    <location>
        <begin position="2"/>
        <end position="119"/>
    </location>
</feature>
<feature type="binding site" evidence="6">
    <location>
        <position position="92"/>
    </location>
    <ligand>
        <name>Mg(2+)</name>
        <dbReference type="ChEBI" id="CHEBI:18420"/>
    </ligand>
</feature>
<evidence type="ECO:0000313" key="9">
    <source>
        <dbReference type="Proteomes" id="UP001500635"/>
    </source>
</evidence>
<keyword evidence="6" id="KW-0800">Toxin</keyword>
<dbReference type="InterPro" id="IPR022907">
    <property type="entry name" value="VapC_family"/>
</dbReference>
<dbReference type="RefSeq" id="WP_344991355.1">
    <property type="nucleotide sequence ID" value="NZ_BAABFR010000008.1"/>
</dbReference>
<evidence type="ECO:0000259" key="7">
    <source>
        <dbReference type="Pfam" id="PF01850"/>
    </source>
</evidence>
<proteinExistence type="inferred from homology"/>
<evidence type="ECO:0000256" key="2">
    <source>
        <dbReference type="ARBA" id="ARBA00022722"/>
    </source>
</evidence>
<dbReference type="Gene3D" id="3.40.50.1010">
    <property type="entry name" value="5'-nuclease"/>
    <property type="match status" value="1"/>
</dbReference>
<evidence type="ECO:0000256" key="4">
    <source>
        <dbReference type="ARBA" id="ARBA00022801"/>
    </source>
</evidence>
<accession>A0ABP8J6L8</accession>
<dbReference type="InterPro" id="IPR029060">
    <property type="entry name" value="PIN-like_dom_sf"/>
</dbReference>
<sequence length="133" mass="14505">MIYLDTSAMVKLLVAEEETADLRAWLDDRTDDQPIGSDLCRVEIMRVALRHGGSGLTEQARFLLDGFDMIPLTESVITLAETIGPPTLRSLDAIHLAAAKQVESELTAFVTYDHRLRAACDEVGLYVASPGTG</sequence>
<dbReference type="Pfam" id="PF01850">
    <property type="entry name" value="PIN"/>
    <property type="match status" value="1"/>
</dbReference>
<organism evidence="8 9">
    <name type="scientific">Tsukamurella soli</name>
    <dbReference type="NCBI Taxonomy" id="644556"/>
    <lineage>
        <taxon>Bacteria</taxon>
        <taxon>Bacillati</taxon>
        <taxon>Actinomycetota</taxon>
        <taxon>Actinomycetes</taxon>
        <taxon>Mycobacteriales</taxon>
        <taxon>Tsukamurellaceae</taxon>
        <taxon>Tsukamurella</taxon>
    </lineage>
</organism>
<comment type="similarity">
    <text evidence="6">Belongs to the PINc/VapC protein family.</text>
</comment>
<keyword evidence="2 6" id="KW-0540">Nuclease</keyword>